<evidence type="ECO:0000313" key="5">
    <source>
        <dbReference type="Proteomes" id="UP000594260"/>
    </source>
</evidence>
<feature type="repeat" description="TPR" evidence="1">
    <location>
        <begin position="198"/>
        <end position="231"/>
    </location>
</feature>
<dbReference type="Gene3D" id="1.25.40.10">
    <property type="entry name" value="Tetratricopeptide repeat domain"/>
    <property type="match status" value="1"/>
</dbReference>
<dbReference type="PANTHER" id="PTHR46014:SF1">
    <property type="entry name" value="TETRATRICOPEPTIDE REPEAT PROTEIN 1"/>
    <property type="match status" value="1"/>
</dbReference>
<evidence type="ECO:0008006" key="6">
    <source>
        <dbReference type="Google" id="ProtNLM"/>
    </source>
</evidence>
<proteinExistence type="predicted"/>
<keyword evidence="2" id="KW-0175">Coiled coil</keyword>
<dbReference type="GeneID" id="111251811"/>
<dbReference type="Proteomes" id="UP000594260">
    <property type="component" value="Unplaced"/>
</dbReference>
<feature type="compositionally biased region" description="Polar residues" evidence="3">
    <location>
        <begin position="79"/>
        <end position="94"/>
    </location>
</feature>
<evidence type="ECO:0000313" key="4">
    <source>
        <dbReference type="EnsemblMetazoa" id="XP_022664579"/>
    </source>
</evidence>
<name>A0A7M7KBY2_VARDE</name>
<dbReference type="RefSeq" id="XP_022664579.1">
    <property type="nucleotide sequence ID" value="XM_022808844.1"/>
</dbReference>
<protein>
    <recommendedName>
        <fullName evidence="6">Tetratricopeptide repeat protein 1</fullName>
    </recommendedName>
</protein>
<feature type="region of interest" description="Disordered" evidence="3">
    <location>
        <begin position="31"/>
        <end position="130"/>
    </location>
</feature>
<reference evidence="4" key="1">
    <citation type="submission" date="2021-01" db="UniProtKB">
        <authorList>
            <consortium name="EnsemblMetazoa"/>
        </authorList>
    </citation>
    <scope>IDENTIFICATION</scope>
</reference>
<feature type="compositionally biased region" description="Polar residues" evidence="3">
    <location>
        <begin position="35"/>
        <end position="48"/>
    </location>
</feature>
<evidence type="ECO:0000256" key="3">
    <source>
        <dbReference type="SAM" id="MobiDB-lite"/>
    </source>
</evidence>
<accession>A0A7M7KBY2</accession>
<dbReference type="InterPro" id="IPR052769">
    <property type="entry name" value="TPR_domain_protein"/>
</dbReference>
<dbReference type="SUPFAM" id="SSF48452">
    <property type="entry name" value="TPR-like"/>
    <property type="match status" value="1"/>
</dbReference>
<dbReference type="AlphaFoldDB" id="A0A7M7KBY2"/>
<dbReference type="PROSITE" id="PS50005">
    <property type="entry name" value="TPR"/>
    <property type="match status" value="2"/>
</dbReference>
<dbReference type="PANTHER" id="PTHR46014">
    <property type="entry name" value="TETRATRICOPEPTIDE REPEAT PROTEIN 1"/>
    <property type="match status" value="1"/>
</dbReference>
<keyword evidence="1" id="KW-0802">TPR repeat</keyword>
<evidence type="ECO:0000256" key="2">
    <source>
        <dbReference type="SAM" id="Coils"/>
    </source>
</evidence>
<dbReference type="InterPro" id="IPR011990">
    <property type="entry name" value="TPR-like_helical_dom_sf"/>
</dbReference>
<keyword evidence="5" id="KW-1185">Reference proteome</keyword>
<feature type="compositionally biased region" description="Polar residues" evidence="3">
    <location>
        <begin position="58"/>
        <end position="72"/>
    </location>
</feature>
<evidence type="ECO:0000256" key="1">
    <source>
        <dbReference type="PROSITE-ProRule" id="PRU00339"/>
    </source>
</evidence>
<dbReference type="SMART" id="SM00028">
    <property type="entry name" value="TPR"/>
    <property type="match status" value="3"/>
</dbReference>
<feature type="coiled-coil region" evidence="2">
    <location>
        <begin position="204"/>
        <end position="255"/>
    </location>
</feature>
<sequence>MADSKKLEDPQEITDEMKEKLLLNLFNDSVEGKVDQSTQPGTENNHNSVDSHDFLSGNAMSSSEDGDQSIQTRSKRNTGTKFESEPNPNEQSKPPTNPIAEFEEELKTTEEGLSEEQLKDRHKRSQQIKGDANNLYKNGLYGDAAAKYSEALELCPLREEKLRSVLLANKAAALMGQSNNKEALPYLNRALELDPDYLKALERRARLNKILDNLDDALRDYEKLLEMKPKHYDYISNARELRERIHVRNEEMKRNMIDMLKQLGNVCLRPFGLSTDNFTMVPNENGGYNLQMSGKHQQ</sequence>
<organism evidence="4 5">
    <name type="scientific">Varroa destructor</name>
    <name type="common">Honeybee mite</name>
    <dbReference type="NCBI Taxonomy" id="109461"/>
    <lineage>
        <taxon>Eukaryota</taxon>
        <taxon>Metazoa</taxon>
        <taxon>Ecdysozoa</taxon>
        <taxon>Arthropoda</taxon>
        <taxon>Chelicerata</taxon>
        <taxon>Arachnida</taxon>
        <taxon>Acari</taxon>
        <taxon>Parasitiformes</taxon>
        <taxon>Mesostigmata</taxon>
        <taxon>Gamasina</taxon>
        <taxon>Dermanyssoidea</taxon>
        <taxon>Varroidae</taxon>
        <taxon>Varroa</taxon>
    </lineage>
</organism>
<dbReference type="InterPro" id="IPR019734">
    <property type="entry name" value="TPR_rpt"/>
</dbReference>
<feature type="repeat" description="TPR" evidence="1">
    <location>
        <begin position="164"/>
        <end position="197"/>
    </location>
</feature>
<dbReference type="EnsemblMetazoa" id="XM_022808844">
    <property type="protein sequence ID" value="XP_022664579"/>
    <property type="gene ID" value="LOC111251811"/>
</dbReference>